<feature type="domain" description="JAB" evidence="6">
    <location>
        <begin position="7"/>
        <end position="97"/>
    </location>
</feature>
<name>A0A497JG81_9ARCH</name>
<dbReference type="Pfam" id="PF14464">
    <property type="entry name" value="Prok-JAB"/>
    <property type="match status" value="1"/>
</dbReference>
<keyword evidence="1" id="KW-0645">Protease</keyword>
<accession>A0A497JG81</accession>
<organism evidence="7 8">
    <name type="scientific">Candidatus Iainarchaeum sp</name>
    <dbReference type="NCBI Taxonomy" id="3101447"/>
    <lineage>
        <taxon>Archaea</taxon>
        <taxon>Candidatus Iainarchaeota</taxon>
        <taxon>Candidatus Iainarchaeia</taxon>
        <taxon>Candidatus Iainarchaeales</taxon>
        <taxon>Candidatus Iainarchaeaceae</taxon>
        <taxon>Candidatus Iainarchaeum</taxon>
    </lineage>
</organism>
<dbReference type="InterPro" id="IPR028090">
    <property type="entry name" value="JAB_dom_prok"/>
</dbReference>
<dbReference type="AlphaFoldDB" id="A0A497JG81"/>
<keyword evidence="5" id="KW-0482">Metalloprotease</keyword>
<dbReference type="GO" id="GO:0006508">
    <property type="term" value="P:proteolysis"/>
    <property type="evidence" value="ECO:0007669"/>
    <property type="project" value="UniProtKB-KW"/>
</dbReference>
<sequence length="121" mass="13389">MIRIKRNVIETIIEASKRTYPKEFFALLGSTDGKTIDELIIVPAVYGYGHTLIKAGLIPVDFNIAGSVHSHPGTANMPSNADLHSFQRFGRIHLIIALPFNIGTIKVFDSAGKELEWKVVE</sequence>
<dbReference type="GO" id="GO:0046872">
    <property type="term" value="F:metal ion binding"/>
    <property type="evidence" value="ECO:0007669"/>
    <property type="project" value="UniProtKB-KW"/>
</dbReference>
<proteinExistence type="predicted"/>
<keyword evidence="4" id="KW-0862">Zinc</keyword>
<comment type="caution">
    <text evidence="7">The sequence shown here is derived from an EMBL/GenBank/DDBJ whole genome shotgun (WGS) entry which is preliminary data.</text>
</comment>
<evidence type="ECO:0000256" key="2">
    <source>
        <dbReference type="ARBA" id="ARBA00022723"/>
    </source>
</evidence>
<evidence type="ECO:0000256" key="4">
    <source>
        <dbReference type="ARBA" id="ARBA00022833"/>
    </source>
</evidence>
<dbReference type="GO" id="GO:0008237">
    <property type="term" value="F:metallopeptidase activity"/>
    <property type="evidence" value="ECO:0007669"/>
    <property type="project" value="UniProtKB-KW"/>
</dbReference>
<evidence type="ECO:0000313" key="8">
    <source>
        <dbReference type="Proteomes" id="UP000277633"/>
    </source>
</evidence>
<keyword evidence="3" id="KW-0378">Hydrolase</keyword>
<evidence type="ECO:0000256" key="1">
    <source>
        <dbReference type="ARBA" id="ARBA00022670"/>
    </source>
</evidence>
<gene>
    <name evidence="7" type="ORF">DRO07_02005</name>
</gene>
<evidence type="ECO:0000256" key="5">
    <source>
        <dbReference type="ARBA" id="ARBA00023049"/>
    </source>
</evidence>
<evidence type="ECO:0000313" key="7">
    <source>
        <dbReference type="EMBL" id="RLG69593.1"/>
    </source>
</evidence>
<dbReference type="Proteomes" id="UP000277633">
    <property type="component" value="Unassembled WGS sequence"/>
</dbReference>
<keyword evidence="2" id="KW-0479">Metal-binding</keyword>
<dbReference type="SUPFAM" id="SSF102712">
    <property type="entry name" value="JAB1/MPN domain"/>
    <property type="match status" value="1"/>
</dbReference>
<evidence type="ECO:0000259" key="6">
    <source>
        <dbReference type="Pfam" id="PF14464"/>
    </source>
</evidence>
<dbReference type="EMBL" id="QMWO01000063">
    <property type="protein sequence ID" value="RLG69593.1"/>
    <property type="molecule type" value="Genomic_DNA"/>
</dbReference>
<protein>
    <recommendedName>
        <fullName evidence="6">JAB domain-containing protein</fullName>
    </recommendedName>
</protein>
<dbReference type="Gene3D" id="3.40.140.10">
    <property type="entry name" value="Cytidine Deaminase, domain 2"/>
    <property type="match status" value="1"/>
</dbReference>
<reference evidence="7 8" key="1">
    <citation type="submission" date="2018-06" db="EMBL/GenBank/DDBJ databases">
        <title>Extensive metabolic versatility and redundancy in microbially diverse, dynamic hydrothermal sediments.</title>
        <authorList>
            <person name="Dombrowski N."/>
            <person name="Teske A."/>
            <person name="Baker B.J."/>
        </authorList>
    </citation>
    <scope>NUCLEOTIDE SEQUENCE [LARGE SCALE GENOMIC DNA]</scope>
    <source>
        <strain evidence="7">B9_G13</strain>
    </source>
</reference>
<evidence type="ECO:0000256" key="3">
    <source>
        <dbReference type="ARBA" id="ARBA00022801"/>
    </source>
</evidence>